<feature type="compositionally biased region" description="Polar residues" evidence="1">
    <location>
        <begin position="520"/>
        <end position="530"/>
    </location>
</feature>
<evidence type="ECO:0000313" key="3">
    <source>
        <dbReference type="Proteomes" id="UP001150538"/>
    </source>
</evidence>
<dbReference type="EMBL" id="JANBPU010000427">
    <property type="protein sequence ID" value="KAJ1911630.1"/>
    <property type="molecule type" value="Genomic_DNA"/>
</dbReference>
<dbReference type="GO" id="GO:0005737">
    <property type="term" value="C:cytoplasm"/>
    <property type="evidence" value="ECO:0007669"/>
    <property type="project" value="TreeGrafter"/>
</dbReference>
<feature type="compositionally biased region" description="Polar residues" evidence="1">
    <location>
        <begin position="237"/>
        <end position="252"/>
    </location>
</feature>
<feature type="compositionally biased region" description="Low complexity" evidence="1">
    <location>
        <begin position="362"/>
        <end position="377"/>
    </location>
</feature>
<feature type="compositionally biased region" description="Basic and acidic residues" evidence="1">
    <location>
        <begin position="455"/>
        <end position="464"/>
    </location>
</feature>
<dbReference type="InterPro" id="IPR011009">
    <property type="entry name" value="Kinase-like_dom_sf"/>
</dbReference>
<feature type="compositionally biased region" description="Polar residues" evidence="1">
    <location>
        <begin position="280"/>
        <end position="290"/>
    </location>
</feature>
<dbReference type="GO" id="GO:0005634">
    <property type="term" value="C:nucleus"/>
    <property type="evidence" value="ECO:0007669"/>
    <property type="project" value="TreeGrafter"/>
</dbReference>
<reference evidence="2" key="1">
    <citation type="submission" date="2022-07" db="EMBL/GenBank/DDBJ databases">
        <title>Phylogenomic reconstructions and comparative analyses of Kickxellomycotina fungi.</title>
        <authorList>
            <person name="Reynolds N.K."/>
            <person name="Stajich J.E."/>
            <person name="Barry K."/>
            <person name="Grigoriev I.V."/>
            <person name="Crous P."/>
            <person name="Smith M.E."/>
        </authorList>
    </citation>
    <scope>NUCLEOTIDE SEQUENCE</scope>
    <source>
        <strain evidence="2">NBRC 100468</strain>
    </source>
</reference>
<dbReference type="SUPFAM" id="SSF56112">
    <property type="entry name" value="Protein kinase-like (PK-like)"/>
    <property type="match status" value="1"/>
</dbReference>
<dbReference type="PANTHER" id="PTHR24419:SF18">
    <property type="entry name" value="SERINE_THREONINE-PROTEIN KINASE HASPIN"/>
    <property type="match status" value="1"/>
</dbReference>
<dbReference type="AlphaFoldDB" id="A0A9W7ZU52"/>
<feature type="compositionally biased region" description="Polar residues" evidence="1">
    <location>
        <begin position="679"/>
        <end position="688"/>
    </location>
</feature>
<accession>A0A9W7ZU52</accession>
<evidence type="ECO:0000313" key="2">
    <source>
        <dbReference type="EMBL" id="KAJ1911630.1"/>
    </source>
</evidence>
<dbReference type="Gene3D" id="3.30.200.20">
    <property type="entry name" value="Phosphorylase Kinase, domain 1"/>
    <property type="match status" value="1"/>
</dbReference>
<feature type="region of interest" description="Disordered" evidence="1">
    <location>
        <begin position="510"/>
        <end position="559"/>
    </location>
</feature>
<organism evidence="2 3">
    <name type="scientific">Mycoemilia scoparia</name>
    <dbReference type="NCBI Taxonomy" id="417184"/>
    <lineage>
        <taxon>Eukaryota</taxon>
        <taxon>Fungi</taxon>
        <taxon>Fungi incertae sedis</taxon>
        <taxon>Zoopagomycota</taxon>
        <taxon>Kickxellomycotina</taxon>
        <taxon>Kickxellomycetes</taxon>
        <taxon>Kickxellales</taxon>
        <taxon>Kickxellaceae</taxon>
        <taxon>Mycoemilia</taxon>
    </lineage>
</organism>
<protein>
    <submittedName>
        <fullName evidence="2">Uncharacterized protein</fullName>
    </submittedName>
</protein>
<feature type="compositionally biased region" description="Low complexity" evidence="1">
    <location>
        <begin position="1"/>
        <end position="18"/>
    </location>
</feature>
<feature type="region of interest" description="Disordered" evidence="1">
    <location>
        <begin position="1"/>
        <end position="195"/>
    </location>
</feature>
<feature type="compositionally biased region" description="Basic and acidic residues" evidence="1">
    <location>
        <begin position="74"/>
        <end position="90"/>
    </location>
</feature>
<feature type="non-terminal residue" evidence="2">
    <location>
        <position position="1"/>
    </location>
</feature>
<dbReference type="GO" id="GO:0035556">
    <property type="term" value="P:intracellular signal transduction"/>
    <property type="evidence" value="ECO:0007669"/>
    <property type="project" value="TreeGrafter"/>
</dbReference>
<feature type="region of interest" description="Disordered" evidence="1">
    <location>
        <begin position="640"/>
        <end position="661"/>
    </location>
</feature>
<dbReference type="PANTHER" id="PTHR24419">
    <property type="entry name" value="INTERLEUKIN-1 RECEPTOR-ASSOCIATED KINASE"/>
    <property type="match status" value="1"/>
</dbReference>
<feature type="compositionally biased region" description="Low complexity" evidence="1">
    <location>
        <begin position="322"/>
        <end position="334"/>
    </location>
</feature>
<dbReference type="Proteomes" id="UP001150538">
    <property type="component" value="Unassembled WGS sequence"/>
</dbReference>
<dbReference type="Gene3D" id="1.10.510.10">
    <property type="entry name" value="Transferase(Phosphotransferase) domain 1"/>
    <property type="match status" value="1"/>
</dbReference>
<dbReference type="Pfam" id="PF12330">
    <property type="entry name" value="Haspin_kinase"/>
    <property type="match status" value="2"/>
</dbReference>
<feature type="compositionally biased region" description="Basic and acidic residues" evidence="1">
    <location>
        <begin position="260"/>
        <end position="279"/>
    </location>
</feature>
<sequence length="1013" mass="111627">SDISSLSSIDSDTNSSDSESYKKSTIKSIQKPAVTKDDPETIIVPPNVTARRRKPSSRIKKSLPDKPIVVPKTESTKTRKSSDPKKEPLITKRLPASRKPRSRSVRKNDDDKLLKSAGTKEQSPRKDNDNGDKKEEPVCITENNKFPEYEQALEPTDPVPESKDESSPVRDNQSTTMYDIAKKTSPANSNKDADPIEPVDDIVIMADSEQAFVSIMQETHEEIDLHEIPENEDLPADNSSNMDQSQALTEPTSADEEMVQENRQKREIVHDLPDIDKLRISTSNPKTSPSHPKVCDSAIDVCEALAVDQNPQNTTEIQEAQTSEPTVESPPSSSDLQSNPTEERRSINPLPDNLQAISTKNTTTAPTTTTPAVARSIAPRRRRAAGINPAAPGSKVPVELEQLGLSLQNRIIGKQSGLLASPAPTLQSKVINTTTDMAQNENENLDTKSMELPHRTQENQDVEKPTSVPQQQLSLPSAVATIKERAAISTETKPISESTAAATVKKISLQKSKETIKPEPQTTETSNSGQPKDHQSNSLEDIEKDQQPSSEPTPTKFDTYIPYLPARQNVQQTHLLSACGQTEPIDWEKGGLRSIGLITSDSTSDDDVNQGLVTKIGEATYSEVFLANFDLTTIPTFERTVRPTTKTSSSSNGGGGSGSIDNEEVVPVAVKILPFGNRSKPQPTSNSGDDGGVVEKNVIPQTTLRDLYQEIGATLSLSQLSDRERIMVDLVRNQTSGSGSAGISQQQQQQQLTLGANFVKAYRICICKGKLPSPLLKSWDKWKHANPKLCENARPDYYQSHQLFAVFILEYAGETLELTRAIKNWKAAQSIVRQLTLSLAIAEQTCQFEHRDLHWGNILVTRCDPKLMFVYRAPTMVGDRSSILAIPSYGVRCTVIDYTLSRLHVSNYEDCGLENGGGGGGDANGIKVRNPKELLLLHNNQHNRDNHDKSLEDGFNNVFYVNLRDEDLFTGSGDYQFEVYRQMRKIVGHTATKSNTNSCWVKFCPETNAKVTS</sequence>
<feature type="compositionally biased region" description="Basic residues" evidence="1">
    <location>
        <begin position="50"/>
        <end position="61"/>
    </location>
</feature>
<feature type="region of interest" description="Disordered" evidence="1">
    <location>
        <begin position="675"/>
        <end position="694"/>
    </location>
</feature>
<feature type="compositionally biased region" description="Basic and acidic residues" evidence="1">
    <location>
        <begin position="122"/>
        <end position="137"/>
    </location>
</feature>
<feature type="compositionally biased region" description="Polar residues" evidence="1">
    <location>
        <begin position="309"/>
        <end position="321"/>
    </location>
</feature>
<evidence type="ECO:0000256" key="1">
    <source>
        <dbReference type="SAM" id="MobiDB-lite"/>
    </source>
</evidence>
<dbReference type="GO" id="GO:0072354">
    <property type="term" value="F:histone H3T3 kinase activity"/>
    <property type="evidence" value="ECO:0007669"/>
    <property type="project" value="TreeGrafter"/>
</dbReference>
<feature type="region of interest" description="Disordered" evidence="1">
    <location>
        <begin position="455"/>
        <end position="477"/>
    </location>
</feature>
<dbReference type="OrthoDB" id="5327538at2759"/>
<feature type="compositionally biased region" description="Basic residues" evidence="1">
    <location>
        <begin position="95"/>
        <end position="105"/>
    </location>
</feature>
<feature type="region of interest" description="Disordered" evidence="1">
    <location>
        <begin position="223"/>
        <end position="394"/>
    </location>
</feature>
<gene>
    <name evidence="2" type="ORF">H4219_005878</name>
</gene>
<proteinExistence type="predicted"/>
<name>A0A9W7ZU52_9FUNG</name>
<comment type="caution">
    <text evidence="2">The sequence shown here is derived from an EMBL/GenBank/DDBJ whole genome shotgun (WGS) entry which is preliminary data.</text>
</comment>
<keyword evidence="3" id="KW-1185">Reference proteome</keyword>
<dbReference type="GO" id="GO:0000278">
    <property type="term" value="P:mitotic cell cycle"/>
    <property type="evidence" value="ECO:0007669"/>
    <property type="project" value="TreeGrafter"/>
</dbReference>